<evidence type="ECO:0000256" key="1">
    <source>
        <dbReference type="SAM" id="MobiDB-lite"/>
    </source>
</evidence>
<dbReference type="RefSeq" id="WP_282012548.1">
    <property type="nucleotide sequence ID" value="NZ_OX336137.1"/>
</dbReference>
<protein>
    <submittedName>
        <fullName evidence="2">Uncharacterized protein</fullName>
    </submittedName>
</protein>
<organism evidence="2 3">
    <name type="scientific">Nitrospina watsonii</name>
    <dbReference type="NCBI Taxonomy" id="1323948"/>
    <lineage>
        <taxon>Bacteria</taxon>
        <taxon>Pseudomonadati</taxon>
        <taxon>Nitrospinota/Tectimicrobiota group</taxon>
        <taxon>Nitrospinota</taxon>
        <taxon>Nitrospinia</taxon>
        <taxon>Nitrospinales</taxon>
        <taxon>Nitrospinaceae</taxon>
        <taxon>Nitrospina</taxon>
    </lineage>
</organism>
<evidence type="ECO:0000313" key="2">
    <source>
        <dbReference type="EMBL" id="CAI2719737.1"/>
    </source>
</evidence>
<keyword evidence="3" id="KW-1185">Reference proteome</keyword>
<name>A0ABN8W142_9BACT</name>
<accession>A0ABN8W142</accession>
<sequence length="148" mass="15391">MPTQTPRLNLTQPDTGSTSWSADVASWADKLDEAAAQTLCVHLAGAAIDEEVVFDGFRFEAAVAITKLSLFARQAPEGAAFSVDVLKNGAEQSKVASLSAGLQNAATAIAALSFSTLEDFGLKVKSVGSTVAGSEITLVVHYQPQPLP</sequence>
<feature type="region of interest" description="Disordered" evidence="1">
    <location>
        <begin position="1"/>
        <end position="20"/>
    </location>
</feature>
<gene>
    <name evidence="2" type="ORF">NSPWAT_2881</name>
</gene>
<proteinExistence type="predicted"/>
<reference evidence="2 3" key="1">
    <citation type="submission" date="2022-09" db="EMBL/GenBank/DDBJ databases">
        <authorList>
            <person name="Kop L."/>
        </authorList>
    </citation>
    <scope>NUCLEOTIDE SEQUENCE [LARGE SCALE GENOMIC DNA]</scope>
    <source>
        <strain evidence="2 3">347</strain>
    </source>
</reference>
<evidence type="ECO:0000313" key="3">
    <source>
        <dbReference type="Proteomes" id="UP001157733"/>
    </source>
</evidence>
<dbReference type="EMBL" id="OX336137">
    <property type="protein sequence ID" value="CAI2719737.1"/>
    <property type="molecule type" value="Genomic_DNA"/>
</dbReference>
<dbReference type="Proteomes" id="UP001157733">
    <property type="component" value="Chromosome"/>
</dbReference>